<dbReference type="EMBL" id="FNKP01000002">
    <property type="protein sequence ID" value="SDR29574.1"/>
    <property type="molecule type" value="Genomic_DNA"/>
</dbReference>
<keyword evidence="3" id="KW-1185">Reference proteome</keyword>
<dbReference type="AlphaFoldDB" id="A0A1H1HVY4"/>
<sequence length="42" mass="4209">MIARCVGMLVLAGALLSLTGCNTVAGFGQDISGASRSVQRAL</sequence>
<evidence type="ECO:0000313" key="2">
    <source>
        <dbReference type="EMBL" id="SDR29574.1"/>
    </source>
</evidence>
<evidence type="ECO:0000256" key="1">
    <source>
        <dbReference type="SAM" id="SignalP"/>
    </source>
</evidence>
<dbReference type="Proteomes" id="UP000183487">
    <property type="component" value="Unassembled WGS sequence"/>
</dbReference>
<proteinExistence type="predicted"/>
<gene>
    <name evidence="2" type="ORF">SAMN05443245_4352</name>
</gene>
<dbReference type="OrthoDB" id="9181810at2"/>
<keyword evidence="1" id="KW-0732">Signal</keyword>
<reference evidence="3" key="1">
    <citation type="submission" date="2016-10" db="EMBL/GenBank/DDBJ databases">
        <authorList>
            <person name="Varghese N."/>
        </authorList>
    </citation>
    <scope>NUCLEOTIDE SEQUENCE [LARGE SCALE GENOMIC DNA]</scope>
    <source>
        <strain evidence="3">GAS106B</strain>
    </source>
</reference>
<name>A0A1H1HVY4_9BURK</name>
<protein>
    <submittedName>
        <fullName evidence="2">Entericidin EcnA/B family protein</fullName>
    </submittedName>
</protein>
<accession>A0A1H1HVY4</accession>
<organism evidence="2 3">
    <name type="scientific">Paraburkholderia fungorum</name>
    <dbReference type="NCBI Taxonomy" id="134537"/>
    <lineage>
        <taxon>Bacteria</taxon>
        <taxon>Pseudomonadati</taxon>
        <taxon>Pseudomonadota</taxon>
        <taxon>Betaproteobacteria</taxon>
        <taxon>Burkholderiales</taxon>
        <taxon>Burkholderiaceae</taxon>
        <taxon>Paraburkholderia</taxon>
    </lineage>
</organism>
<evidence type="ECO:0000313" key="3">
    <source>
        <dbReference type="Proteomes" id="UP000183487"/>
    </source>
</evidence>
<dbReference type="PROSITE" id="PS51257">
    <property type="entry name" value="PROKAR_LIPOPROTEIN"/>
    <property type="match status" value="1"/>
</dbReference>
<feature type="signal peptide" evidence="1">
    <location>
        <begin position="1"/>
        <end position="19"/>
    </location>
</feature>
<feature type="chain" id="PRO_5010176069" evidence="1">
    <location>
        <begin position="20"/>
        <end position="42"/>
    </location>
</feature>